<sequence length="685" mass="77870">MDAATSLMSTIQLLVKSRHWSVNSHVNQHILHNLSTSKLGWQRIVVIAKNEAAEQFLAHQGMIMARQNHHLQGVPLHYNDPKKASLVFYRHNPLQTLTMDWVPPVGVEMDEKPLFSIRIKPISAVKAWFFMLQTVARRDKANGHNASQIYRLTRARQKRRGRSHALRKLVQAYQPLLQHQLISCEPFNYWRLHSESKTREALLAHYKTTDSQKTAALPENVSDIKSDQWYHTPADGVIYTKQFEQLLHAATVVADQKHADIIYWDHDHINEQDERVLPHFKPDWSPDLLAAQDYIGPAYAIKGRCLKNAYNRVKNTNDHYIRLVEAVKSLGHQPKVLHIPVILEHHTPQVAIDDPMATIETNRQQAVSHWLTQQGDTVESFASAVESGVRKINFGITPGPADKPLISIIVPTRNALDITQNCINSVLQKTEFNSFEIIIVDNQSDCPQTLKWFEDIQKEPKVRVIRYDAPFNYSAINNFAVTHAQGELLCFLNNDTEVINGSWLGEMAQQAQRSGVGCVGAKLYYPDNTVQHAGVVLGLWGLAGHGHKNFIRHSPGYCQRLASLQNYSAVTAACLMMKASVFNKVGGFNEKELKVAFNDVDLCLKALAAGYRTVWTPYAELYHFESKTRGKEDTPEKKARERGEVTYMQKQWAELIKHDPAYNPNLTKLQEDFGVNLEPNFTLKP</sequence>
<evidence type="ECO:0000259" key="1">
    <source>
        <dbReference type="Pfam" id="PF00535"/>
    </source>
</evidence>
<reference evidence="2 3" key="1">
    <citation type="journal article" date="2011" name="Front. Microbiol.">
        <title>Genomic signatures of strain selection and enhancement in Bacillus atrophaeus var. globigii, a historical biowarfare simulant.</title>
        <authorList>
            <person name="Gibbons H.S."/>
            <person name="Broomall S.M."/>
            <person name="McNew L.A."/>
            <person name="Daligault H."/>
            <person name="Chapman C."/>
            <person name="Bruce D."/>
            <person name="Karavis M."/>
            <person name="Krepps M."/>
            <person name="McGregor P.A."/>
            <person name="Hong C."/>
            <person name="Park K.H."/>
            <person name="Akmal A."/>
            <person name="Feldman A."/>
            <person name="Lin J.S."/>
            <person name="Chang W.E."/>
            <person name="Higgs B.W."/>
            <person name="Demirev P."/>
            <person name="Lindquist J."/>
            <person name="Liem A."/>
            <person name="Fochler E."/>
            <person name="Read T.D."/>
            <person name="Tapia R."/>
            <person name="Johnson S."/>
            <person name="Bishop-Lilly K.A."/>
            <person name="Detter C."/>
            <person name="Han C."/>
            <person name="Sozhamannan S."/>
            <person name="Rosenzweig C.N."/>
            <person name="Skowronski E.W."/>
        </authorList>
    </citation>
    <scope>NUCLEOTIDE SEQUENCE [LARGE SCALE GENOMIC DNA]</scope>
    <source>
        <strain evidence="2 3">TPS4-2</strain>
    </source>
</reference>
<dbReference type="AlphaFoldDB" id="A0A432YR97"/>
<dbReference type="Pfam" id="PF00535">
    <property type="entry name" value="Glycos_transf_2"/>
    <property type="match status" value="1"/>
</dbReference>
<protein>
    <submittedName>
        <fullName evidence="2">Glycosyl transferase</fullName>
    </submittedName>
</protein>
<dbReference type="InterPro" id="IPR001173">
    <property type="entry name" value="Glyco_trans_2-like"/>
</dbReference>
<proteinExistence type="predicted"/>
<dbReference type="SUPFAM" id="SSF53448">
    <property type="entry name" value="Nucleotide-diphospho-sugar transferases"/>
    <property type="match status" value="1"/>
</dbReference>
<evidence type="ECO:0000313" key="3">
    <source>
        <dbReference type="Proteomes" id="UP000288361"/>
    </source>
</evidence>
<feature type="domain" description="Glycosyltransferase 2-like" evidence="1">
    <location>
        <begin position="407"/>
        <end position="535"/>
    </location>
</feature>
<comment type="caution">
    <text evidence="2">The sequence shown here is derived from an EMBL/GenBank/DDBJ whole genome shotgun (WGS) entry which is preliminary data.</text>
</comment>
<dbReference type="EMBL" id="PIQA01000007">
    <property type="protein sequence ID" value="RUO64096.1"/>
    <property type="molecule type" value="Genomic_DNA"/>
</dbReference>
<dbReference type="CDD" id="cd04186">
    <property type="entry name" value="GT_2_like_c"/>
    <property type="match status" value="1"/>
</dbReference>
<keyword evidence="2" id="KW-0808">Transferase</keyword>
<dbReference type="Proteomes" id="UP000288361">
    <property type="component" value="Unassembled WGS sequence"/>
</dbReference>
<dbReference type="Gene3D" id="3.90.550.10">
    <property type="entry name" value="Spore Coat Polysaccharide Biosynthesis Protein SpsA, Chain A"/>
    <property type="match status" value="1"/>
</dbReference>
<evidence type="ECO:0000313" key="2">
    <source>
        <dbReference type="EMBL" id="RUO64096.1"/>
    </source>
</evidence>
<dbReference type="PANTHER" id="PTHR43179:SF7">
    <property type="entry name" value="RHAMNOSYLTRANSFERASE WBBL"/>
    <property type="match status" value="1"/>
</dbReference>
<dbReference type="GO" id="GO:0016740">
    <property type="term" value="F:transferase activity"/>
    <property type="evidence" value="ECO:0007669"/>
    <property type="project" value="UniProtKB-KW"/>
</dbReference>
<dbReference type="PANTHER" id="PTHR43179">
    <property type="entry name" value="RHAMNOSYLTRANSFERASE WBBL"/>
    <property type="match status" value="1"/>
</dbReference>
<name>A0A432YR97_9GAMM</name>
<accession>A0A432YR97</accession>
<gene>
    <name evidence="2" type="ORF">CWI73_09215</name>
</gene>
<dbReference type="InterPro" id="IPR029044">
    <property type="entry name" value="Nucleotide-diphossugar_trans"/>
</dbReference>
<organism evidence="2 3">
    <name type="scientific">Idiomarina piscisalsi</name>
    <dbReference type="NCBI Taxonomy" id="1096243"/>
    <lineage>
        <taxon>Bacteria</taxon>
        <taxon>Pseudomonadati</taxon>
        <taxon>Pseudomonadota</taxon>
        <taxon>Gammaproteobacteria</taxon>
        <taxon>Alteromonadales</taxon>
        <taxon>Idiomarinaceae</taxon>
        <taxon>Idiomarina</taxon>
    </lineage>
</organism>